<dbReference type="EMBL" id="JH000261">
    <property type="protein sequence ID" value="EGV99947.1"/>
    <property type="molecule type" value="Genomic_DNA"/>
</dbReference>
<sequence length="51" mass="5693">MNTKSKPLTQKVTDLFEGRWGRHSGVTARLKQPGQLNSSVCELRSIYTSVS</sequence>
<proteinExistence type="predicted"/>
<dbReference type="Proteomes" id="UP000001075">
    <property type="component" value="Unassembled WGS sequence"/>
</dbReference>
<evidence type="ECO:0000313" key="2">
    <source>
        <dbReference type="Proteomes" id="UP000001075"/>
    </source>
</evidence>
<accession>G3HB24</accession>
<dbReference type="AlphaFoldDB" id="G3HB24"/>
<reference evidence="2" key="1">
    <citation type="journal article" date="2011" name="Nat. Biotechnol.">
        <title>The genomic sequence of the Chinese hamster ovary (CHO)-K1 cell line.</title>
        <authorList>
            <person name="Xu X."/>
            <person name="Nagarajan H."/>
            <person name="Lewis N.E."/>
            <person name="Pan S."/>
            <person name="Cai Z."/>
            <person name="Liu X."/>
            <person name="Chen W."/>
            <person name="Xie M."/>
            <person name="Wang W."/>
            <person name="Hammond S."/>
            <person name="Andersen M.R."/>
            <person name="Neff N."/>
            <person name="Passarelli B."/>
            <person name="Koh W."/>
            <person name="Fan H.C."/>
            <person name="Wang J."/>
            <person name="Gui Y."/>
            <person name="Lee K.H."/>
            <person name="Betenbaugh M.J."/>
            <person name="Quake S.R."/>
            <person name="Famili I."/>
            <person name="Palsson B.O."/>
            <person name="Wang J."/>
        </authorList>
    </citation>
    <scope>NUCLEOTIDE SEQUENCE [LARGE SCALE GENOMIC DNA]</scope>
    <source>
        <strain evidence="2">CHO K1 cell line</strain>
    </source>
</reference>
<dbReference type="InParanoid" id="G3HB24"/>
<protein>
    <submittedName>
        <fullName evidence="1">Uncharacterized protein</fullName>
    </submittedName>
</protein>
<name>G3HB24_CRIGR</name>
<evidence type="ECO:0000313" key="1">
    <source>
        <dbReference type="EMBL" id="EGV99947.1"/>
    </source>
</evidence>
<organism evidence="1 2">
    <name type="scientific">Cricetulus griseus</name>
    <name type="common">Chinese hamster</name>
    <name type="synonym">Cricetulus barabensis griseus</name>
    <dbReference type="NCBI Taxonomy" id="10029"/>
    <lineage>
        <taxon>Eukaryota</taxon>
        <taxon>Metazoa</taxon>
        <taxon>Chordata</taxon>
        <taxon>Craniata</taxon>
        <taxon>Vertebrata</taxon>
        <taxon>Euteleostomi</taxon>
        <taxon>Mammalia</taxon>
        <taxon>Eutheria</taxon>
        <taxon>Euarchontoglires</taxon>
        <taxon>Glires</taxon>
        <taxon>Rodentia</taxon>
        <taxon>Myomorpha</taxon>
        <taxon>Muroidea</taxon>
        <taxon>Cricetidae</taxon>
        <taxon>Cricetinae</taxon>
        <taxon>Cricetulus</taxon>
    </lineage>
</organism>
<gene>
    <name evidence="1" type="ORF">I79_007639</name>
</gene>